<evidence type="ECO:0000256" key="10">
    <source>
        <dbReference type="ARBA" id="ARBA00023317"/>
    </source>
</evidence>
<protein>
    <recommendedName>
        <fullName evidence="11">Phosphatidylserine decarboxylase proenzyme</fullName>
        <ecNumber evidence="11">4.1.1.65</ecNumber>
    </recommendedName>
    <component>
        <recommendedName>
            <fullName evidence="11">Phosphatidylserine decarboxylase alpha chain</fullName>
        </recommendedName>
    </component>
    <component>
        <recommendedName>
            <fullName evidence="11">Phosphatidylserine decarboxylase beta chain</fullName>
        </recommendedName>
    </component>
</protein>
<feature type="modified residue" description="Pyruvic acid (Ser); by autocatalysis" evidence="11">
    <location>
        <position position="190"/>
    </location>
</feature>
<dbReference type="InterPro" id="IPR033175">
    <property type="entry name" value="PSD-A"/>
</dbReference>
<evidence type="ECO:0000256" key="12">
    <source>
        <dbReference type="SAM" id="Phobius"/>
    </source>
</evidence>
<comment type="similarity">
    <text evidence="11">Belongs to the phosphatidylserine decarboxylase family. PSD-A subfamily.</text>
</comment>
<sequence>MFFDFVRFLNFRIDRRGYILVLSLAAVAFISSLFSVSVFCFIAVIMVAVALFFRDPKRVSSMEKGVVLSPSDGVIIDISDVDFAPGIGLSSEKFSKISIFLSLFDVHVNRIPISGVIESRAYQRGKFSAAFEGKASDDNEQLRLVIKAYDGERIACVQIAGFIARRIVCSAFQGDKVTMGERYGIICFGSRMEIYLPSSYVTRVLVGQRMVGGETILAEKLLYDKADRSVIVRG</sequence>
<comment type="subcellular location">
    <subcellularLocation>
        <location evidence="11">Cell membrane</location>
        <topology evidence="11">Peripheral membrane protein</topology>
    </subcellularLocation>
</comment>
<evidence type="ECO:0000256" key="2">
    <source>
        <dbReference type="ARBA" id="ARBA00022516"/>
    </source>
</evidence>
<dbReference type="PANTHER" id="PTHR35809:SF1">
    <property type="entry name" value="ARCHAETIDYLSERINE DECARBOXYLASE PROENZYME-RELATED"/>
    <property type="match status" value="1"/>
</dbReference>
<reference evidence="13" key="1">
    <citation type="submission" date="2021-10" db="EMBL/GenBank/DDBJ databases">
        <title>Genome Sequence of The Candidatus Hydrogeosomobacter endosymbioticus, an Intracellular Bacterial Symbiont of the Anaerobic Ciliate GW7.</title>
        <authorList>
            <person name="Shiohama Y."/>
            <person name="Shinzato N."/>
        </authorList>
    </citation>
    <scope>NUCLEOTIDE SEQUENCE [LARGE SCALE GENOMIC DNA]</scope>
    <source>
        <strain evidence="13">200920</strain>
    </source>
</reference>
<evidence type="ECO:0000256" key="5">
    <source>
        <dbReference type="ARBA" id="ARBA00023136"/>
    </source>
</evidence>
<evidence type="ECO:0000256" key="11">
    <source>
        <dbReference type="HAMAP-Rule" id="MF_00664"/>
    </source>
</evidence>
<evidence type="ECO:0000313" key="14">
    <source>
        <dbReference type="Proteomes" id="UP001320209"/>
    </source>
</evidence>
<dbReference type="HAMAP" id="MF_00664">
    <property type="entry name" value="PS_decarb_PSD_A"/>
    <property type="match status" value="1"/>
</dbReference>
<dbReference type="EC" id="4.1.1.65" evidence="11"/>
<keyword evidence="1 11" id="KW-1003">Cell membrane</keyword>
<feature type="chain" id="PRO_5044936976" description="Phosphatidylserine decarboxylase beta chain" evidence="11">
    <location>
        <begin position="1"/>
        <end position="189"/>
    </location>
</feature>
<feature type="site" description="Cleavage (non-hydrolytic); by autocatalysis" evidence="11">
    <location>
        <begin position="189"/>
        <end position="190"/>
    </location>
</feature>
<proteinExistence type="inferred from homology"/>
<keyword evidence="12" id="KW-0812">Transmembrane</keyword>
<evidence type="ECO:0000313" key="13">
    <source>
        <dbReference type="EMBL" id="BDB96135.1"/>
    </source>
</evidence>
<evidence type="ECO:0000256" key="8">
    <source>
        <dbReference type="ARBA" id="ARBA00023239"/>
    </source>
</evidence>
<keyword evidence="7 11" id="KW-0594">Phospholipid biosynthesis</keyword>
<comment type="cofactor">
    <cofactor evidence="11">
        <name>pyruvate</name>
        <dbReference type="ChEBI" id="CHEBI:15361"/>
    </cofactor>
    <text evidence="11">Binds 1 pyruvoyl group covalently per subunit.</text>
</comment>
<evidence type="ECO:0000256" key="9">
    <source>
        <dbReference type="ARBA" id="ARBA00023264"/>
    </source>
</evidence>
<dbReference type="RefSeq" id="WP_236865600.1">
    <property type="nucleotide sequence ID" value="NZ_AP025225.1"/>
</dbReference>
<comment type="subunit">
    <text evidence="11">Heterodimer of a large membrane-associated beta subunit and a small pyruvoyl-containing alpha subunit.</text>
</comment>
<dbReference type="PANTHER" id="PTHR35809">
    <property type="entry name" value="ARCHAETIDYLSERINE DECARBOXYLASE PROENZYME-RELATED"/>
    <property type="match status" value="1"/>
</dbReference>
<keyword evidence="10 11" id="KW-0670">Pyruvate</keyword>
<keyword evidence="3 11" id="KW-0210">Decarboxylase</keyword>
<evidence type="ECO:0000256" key="1">
    <source>
        <dbReference type="ARBA" id="ARBA00022475"/>
    </source>
</evidence>
<evidence type="ECO:0000256" key="3">
    <source>
        <dbReference type="ARBA" id="ARBA00022793"/>
    </source>
</evidence>
<keyword evidence="6 11" id="KW-0865">Zymogen</keyword>
<comment type="function">
    <text evidence="11">Catalyzes the formation of phosphatidylethanolamine (PtdEtn) from phosphatidylserine (PtdSer).</text>
</comment>
<keyword evidence="8 11" id="KW-0456">Lyase</keyword>
<dbReference type="Pfam" id="PF02666">
    <property type="entry name" value="PS_Dcarbxylase"/>
    <property type="match status" value="1"/>
</dbReference>
<feature type="chain" id="PRO_5044936975" description="Phosphatidylserine decarboxylase alpha chain" evidence="11">
    <location>
        <begin position="190"/>
        <end position="234"/>
    </location>
</feature>
<comment type="catalytic activity">
    <reaction evidence="11">
        <text>a 1,2-diacyl-sn-glycero-3-phospho-L-serine + H(+) = a 1,2-diacyl-sn-glycero-3-phosphoethanolamine + CO2</text>
        <dbReference type="Rhea" id="RHEA:20828"/>
        <dbReference type="ChEBI" id="CHEBI:15378"/>
        <dbReference type="ChEBI" id="CHEBI:16526"/>
        <dbReference type="ChEBI" id="CHEBI:57262"/>
        <dbReference type="ChEBI" id="CHEBI:64612"/>
        <dbReference type="EC" id="4.1.1.65"/>
    </reaction>
</comment>
<keyword evidence="14" id="KW-1185">Reference proteome</keyword>
<name>A0ABM7V8N0_9PROT</name>
<accession>A0ABM7V8N0</accession>
<keyword evidence="9 11" id="KW-1208">Phospholipid metabolism</keyword>
<keyword evidence="4 11" id="KW-0443">Lipid metabolism</keyword>
<keyword evidence="5 11" id="KW-0472">Membrane</keyword>
<feature type="transmembrane region" description="Helical" evidence="12">
    <location>
        <begin position="20"/>
        <end position="53"/>
    </location>
</feature>
<dbReference type="EMBL" id="AP025225">
    <property type="protein sequence ID" value="BDB96135.1"/>
    <property type="molecule type" value="Genomic_DNA"/>
</dbReference>
<dbReference type="InterPro" id="IPR003817">
    <property type="entry name" value="PS_Dcarbxylase"/>
</dbReference>
<keyword evidence="12" id="KW-1133">Transmembrane helix</keyword>
<gene>
    <name evidence="11 13" type="primary">psd</name>
    <name evidence="13" type="ORF">HYD_2680</name>
</gene>
<evidence type="ECO:0000256" key="7">
    <source>
        <dbReference type="ARBA" id="ARBA00023209"/>
    </source>
</evidence>
<comment type="pathway">
    <text evidence="11">Phospholipid metabolism; phosphatidylethanolamine biosynthesis; phosphatidylethanolamine from CDP-diacylglycerol: step 2/2.</text>
</comment>
<evidence type="ECO:0000256" key="4">
    <source>
        <dbReference type="ARBA" id="ARBA00023098"/>
    </source>
</evidence>
<feature type="active site" description="Schiff-base intermediate with substrate; via pyruvic acid" evidence="11">
    <location>
        <position position="190"/>
    </location>
</feature>
<evidence type="ECO:0000256" key="6">
    <source>
        <dbReference type="ARBA" id="ARBA00023145"/>
    </source>
</evidence>
<dbReference type="Proteomes" id="UP001320209">
    <property type="component" value="Chromosome"/>
</dbReference>
<keyword evidence="2 11" id="KW-0444">Lipid biosynthesis</keyword>
<comment type="PTM">
    <text evidence="11">Is synthesized initially as an inactive proenzyme. Formation of the active enzyme involves a self-maturation process in which the active site pyruvoyl group is generated from an internal serine residue via an autocatalytic post-translational modification. Two non-identical subunits are generated from the proenzyme in this reaction, and the pyruvate is formed at the N-terminus of the alpha chain, which is derived from the carboxyl end of the proenzyme. The post-translation cleavage follows an unusual pathway, termed non-hydrolytic serinolysis, in which the side chain hydroxyl group of the serine supplies its oxygen atom to form the C-terminus of the beta chain, while the remainder of the serine residue undergoes an oxidative deamination to produce ammonia and the pyruvoyl prosthetic group on the alpha chain.</text>
</comment>
<organism evidence="13 14">
    <name type="scientific">Candidatus Hydrogenosomobacter endosymbioticus</name>
    <dbReference type="NCBI Taxonomy" id="2558174"/>
    <lineage>
        <taxon>Bacteria</taxon>
        <taxon>Pseudomonadati</taxon>
        <taxon>Pseudomonadota</taxon>
        <taxon>Alphaproteobacteria</taxon>
        <taxon>Holosporales</taxon>
        <taxon>Holosporaceae</taxon>
        <taxon>Candidatus Hydrogenosomobacter</taxon>
    </lineage>
</organism>